<feature type="region of interest" description="Disordered" evidence="2">
    <location>
        <begin position="1236"/>
        <end position="1268"/>
    </location>
</feature>
<gene>
    <name evidence="5 6 7 8 9" type="primary">LOC113210147</name>
</gene>
<dbReference type="RefSeq" id="XP_026283782.1">
    <property type="nucleotide sequence ID" value="XM_026427997.2"/>
</dbReference>
<dbReference type="InterPro" id="IPR016024">
    <property type="entry name" value="ARM-type_fold"/>
</dbReference>
<dbReference type="InterPro" id="IPR007483">
    <property type="entry name" value="Hamartin"/>
</dbReference>
<feature type="compositionally biased region" description="Low complexity" evidence="2">
    <location>
        <begin position="1165"/>
        <end position="1175"/>
    </location>
</feature>
<keyword evidence="3" id="KW-0812">Transmembrane</keyword>
<accession>A0A6J1SR65</accession>
<feature type="compositionally biased region" description="Low complexity" evidence="2">
    <location>
        <begin position="1195"/>
        <end position="1209"/>
    </location>
</feature>
<evidence type="ECO:0000313" key="4">
    <source>
        <dbReference type="Proteomes" id="UP000504606"/>
    </source>
</evidence>
<evidence type="ECO:0000256" key="2">
    <source>
        <dbReference type="SAM" id="MobiDB-lite"/>
    </source>
</evidence>
<dbReference type="Pfam" id="PF04388">
    <property type="entry name" value="Hamartin"/>
    <property type="match status" value="2"/>
</dbReference>
<keyword evidence="1" id="KW-0175">Coiled coil</keyword>
<feature type="coiled-coil region" evidence="1">
    <location>
        <begin position="904"/>
        <end position="938"/>
    </location>
</feature>
<dbReference type="Proteomes" id="UP000504606">
    <property type="component" value="Unplaced"/>
</dbReference>
<proteinExistence type="predicted"/>
<dbReference type="PANTHER" id="PTHR15154:SF2">
    <property type="entry name" value="HAMARTIN"/>
    <property type="match status" value="1"/>
</dbReference>
<evidence type="ECO:0000256" key="1">
    <source>
        <dbReference type="SAM" id="Coils"/>
    </source>
</evidence>
<feature type="region of interest" description="Disordered" evidence="2">
    <location>
        <begin position="1154"/>
        <end position="1209"/>
    </location>
</feature>
<feature type="region of interest" description="Disordered" evidence="2">
    <location>
        <begin position="492"/>
        <end position="598"/>
    </location>
</feature>
<dbReference type="GO" id="GO:0032007">
    <property type="term" value="P:negative regulation of TOR signaling"/>
    <property type="evidence" value="ECO:0007669"/>
    <property type="project" value="TreeGrafter"/>
</dbReference>
<evidence type="ECO:0000313" key="7">
    <source>
        <dbReference type="RefSeq" id="XP_026283781.1"/>
    </source>
</evidence>
<dbReference type="PANTHER" id="PTHR15154">
    <property type="entry name" value="HAMARTIN"/>
    <property type="match status" value="1"/>
</dbReference>
<dbReference type="RefSeq" id="XP_052127841.1">
    <property type="nucleotide sequence ID" value="XM_052271881.1"/>
</dbReference>
<feature type="compositionally biased region" description="Low complexity" evidence="2">
    <location>
        <begin position="702"/>
        <end position="721"/>
    </location>
</feature>
<protein>
    <submittedName>
        <fullName evidence="5 6">Hamartin</fullName>
    </submittedName>
</protein>
<feature type="transmembrane region" description="Helical" evidence="3">
    <location>
        <begin position="121"/>
        <end position="142"/>
    </location>
</feature>
<feature type="compositionally biased region" description="Low complexity" evidence="2">
    <location>
        <begin position="512"/>
        <end position="544"/>
    </location>
</feature>
<dbReference type="AlphaFoldDB" id="A0A6J1SR65"/>
<dbReference type="RefSeq" id="XP_026283781.1">
    <property type="nucleotide sequence ID" value="XM_026427996.2"/>
</dbReference>
<dbReference type="OrthoDB" id="6022054at2759"/>
<name>A0A6J1SR65_FRAOC</name>
<evidence type="ECO:0000313" key="6">
    <source>
        <dbReference type="RefSeq" id="XP_026283780.1"/>
    </source>
</evidence>
<dbReference type="RefSeq" id="XP_026283777.1">
    <property type="nucleotide sequence ID" value="XM_026427992.2"/>
</dbReference>
<feature type="region of interest" description="Disordered" evidence="2">
    <location>
        <begin position="702"/>
        <end position="734"/>
    </location>
</feature>
<feature type="compositionally biased region" description="Pro residues" evidence="2">
    <location>
        <begin position="545"/>
        <end position="556"/>
    </location>
</feature>
<organism evidence="4 5">
    <name type="scientific">Frankliniella occidentalis</name>
    <name type="common">Western flower thrips</name>
    <name type="synonym">Euthrips occidentalis</name>
    <dbReference type="NCBI Taxonomy" id="133901"/>
    <lineage>
        <taxon>Eukaryota</taxon>
        <taxon>Metazoa</taxon>
        <taxon>Ecdysozoa</taxon>
        <taxon>Arthropoda</taxon>
        <taxon>Hexapoda</taxon>
        <taxon>Insecta</taxon>
        <taxon>Pterygota</taxon>
        <taxon>Neoptera</taxon>
        <taxon>Paraneoptera</taxon>
        <taxon>Thysanoptera</taxon>
        <taxon>Terebrantia</taxon>
        <taxon>Thripoidea</taxon>
        <taxon>Thripidae</taxon>
        <taxon>Frankliniella</taxon>
    </lineage>
</organism>
<keyword evidence="4" id="KW-1185">Reference proteome</keyword>
<dbReference type="RefSeq" id="XP_026283780.1">
    <property type="nucleotide sequence ID" value="XM_026427995.2"/>
</dbReference>
<sequence length="1268" mass="142330">MDGEDIQILIESNKTTQIEDLKKKFYEQFNSTKDPWLLNGIFDCYLQTSSMRLVEILVGVREPHDMHLFNKLSETLRGQSKLQALTLLGHVVRRRPTWLIKIVKHQVLNDLLRILKMETDIILVMSALLIIIILLPMLPSLMAQHLNEIFDVFSRLAAWNTNNPNKVPEYNLIHLQVGLCELFNRLYGMYPCNFLFYLRKQYTQQDNLDVFSHTIKPMVYSVRMHPQLVTTSKDAETAPSRWVKMEDHDVIVECAKYVLDTSRDDFGTVSNSIMHRSHSTMELAIALEDTQQSYGKTMASDLVLTYNEEWSPSSRCGLNTPPPPESTPTSIPHTPIQQNYVASTSFPHQEGTSPPEAAIEATPETTPIKDLRVLPRQPLAPSTVVRALNHSLSSGGSALPQKWPGGLTVSTSYSQPSSPMKKEPSPFRYSGINQQMTATPPPTFPSDVPTVSAFQQPRRDSLPLGGHSIIDQPWESTSMARRVANLVQERKQISSSEGFVEKQFNPSTGAKSRSTALSSISSNSVLSSRIPSSPLRVIGSSGVPPESPVPIEPTAPLPGSRDWPITRPTPEKNGVHLAEGHTSSVSSTSLYHPNDSTQEDQEIVEIVKQGEQFRNDTRSMNAQTPLAVSRHCDSVLQEFPVTHNHDQDCEMEGDECLQEQSGSPCASGGLHMPNSVMNFTRRARMRYFSHCVPPVQYPISSDSNIGSTGSSPGNGTSFPSGKVRRTNSCPEMEKSQASDLKVDCTVEEEFEDCLQNEDATTPQNSIGEEALVNGCTHLHLKPEMVTEGTQTVECAPYEYLFMSVFPSMEPQSSQAPSPAPFSAFNEQNMFQSKLENVSPQTQLDQFLWNILEIRSKSSNSEAENRESKFREQIMLLNIQLQFERQRREVHAERNRRLLGRSRNNRALEEVKTALKEQLSLLQHELESVSKEVTRQREESNRIIQEEQASVKYWEEQCVQAQNSSREWKSKFEDMEQKFLQEQKSTAAVQKEYQNAQSKLLDISNEKRQAEMNAAAAEKLQSEVQQLQKELLLAGEQHQRLNEKINYMSLNHKRPEEFTSIKEAYHDELNNLRQILDSKSSLLEATKARVAELESSATNNAHHMNEKKRQLKVVKDEYNDQLQAVESKYQAQKKINQRLQENNLELLKVIAELKSKRKREGREPTASQPAAASSSSHLTHPKSPDSVCSDDRLPHSSSPLSESLSSSEGMSLPGILARDVSTIQNLQVIVDQPEQLAEAVPTPSQPLTPTKTKSSASSAVVSSNVSDEG</sequence>
<evidence type="ECO:0000256" key="3">
    <source>
        <dbReference type="SAM" id="Phobius"/>
    </source>
</evidence>
<dbReference type="GO" id="GO:0033596">
    <property type="term" value="C:TSC1-TSC2 complex"/>
    <property type="evidence" value="ECO:0007669"/>
    <property type="project" value="TreeGrafter"/>
</dbReference>
<evidence type="ECO:0000313" key="9">
    <source>
        <dbReference type="RefSeq" id="XP_052127841.1"/>
    </source>
</evidence>
<dbReference type="GO" id="GO:0051726">
    <property type="term" value="P:regulation of cell cycle"/>
    <property type="evidence" value="ECO:0007669"/>
    <property type="project" value="TreeGrafter"/>
</dbReference>
<dbReference type="GO" id="GO:0008285">
    <property type="term" value="P:negative regulation of cell population proliferation"/>
    <property type="evidence" value="ECO:0007669"/>
    <property type="project" value="TreeGrafter"/>
</dbReference>
<dbReference type="SUPFAM" id="SSF48371">
    <property type="entry name" value="ARM repeat"/>
    <property type="match status" value="1"/>
</dbReference>
<dbReference type="KEGG" id="foc:113210147"/>
<evidence type="ECO:0000313" key="8">
    <source>
        <dbReference type="RefSeq" id="XP_026283782.1"/>
    </source>
</evidence>
<feature type="region of interest" description="Disordered" evidence="2">
    <location>
        <begin position="311"/>
        <end position="335"/>
    </location>
</feature>
<feature type="coiled-coil region" evidence="1">
    <location>
        <begin position="992"/>
        <end position="1043"/>
    </location>
</feature>
<keyword evidence="3" id="KW-0472">Membrane</keyword>
<evidence type="ECO:0000313" key="5">
    <source>
        <dbReference type="RefSeq" id="XP_026283777.1"/>
    </source>
</evidence>
<feature type="compositionally biased region" description="Polar residues" evidence="2">
    <location>
        <begin position="581"/>
        <end position="596"/>
    </location>
</feature>
<dbReference type="CTD" id="7248"/>
<keyword evidence="3" id="KW-1133">Transmembrane helix</keyword>
<reference evidence="5 6" key="1">
    <citation type="submission" date="2025-04" db="UniProtKB">
        <authorList>
            <consortium name="RefSeq"/>
        </authorList>
    </citation>
    <scope>IDENTIFICATION</scope>
    <source>
        <tissue evidence="5 6">Whole organism</tissue>
    </source>
</reference>
<feature type="compositionally biased region" description="Low complexity" evidence="2">
    <location>
        <begin position="1253"/>
        <end position="1268"/>
    </location>
</feature>
<dbReference type="GeneID" id="113210147"/>